<evidence type="ECO:0000256" key="1">
    <source>
        <dbReference type="ARBA" id="ARBA00023239"/>
    </source>
</evidence>
<comment type="similarity">
    <text evidence="3">Belongs to the GCKR-like family. MurNAc-6-P etherase subfamily.</text>
</comment>
<dbReference type="PROSITE" id="PS51464">
    <property type="entry name" value="SIS"/>
    <property type="match status" value="1"/>
</dbReference>
<comment type="pathway">
    <text evidence="3">Amino-sugar metabolism; N-acetylmuramate degradation.</text>
</comment>
<dbReference type="InterPro" id="IPR005486">
    <property type="entry name" value="Glucokinase_regulatory_CS"/>
</dbReference>
<evidence type="ECO:0000256" key="2">
    <source>
        <dbReference type="ARBA" id="ARBA00023277"/>
    </source>
</evidence>
<dbReference type="Proteomes" id="UP000829708">
    <property type="component" value="Chromosome"/>
</dbReference>
<dbReference type="CDD" id="cd05007">
    <property type="entry name" value="SIS_Etherase"/>
    <property type="match status" value="1"/>
</dbReference>
<dbReference type="Gene3D" id="1.10.8.1080">
    <property type="match status" value="1"/>
</dbReference>
<dbReference type="EMBL" id="CP094929">
    <property type="protein sequence ID" value="UOM50719.1"/>
    <property type="molecule type" value="Genomic_DNA"/>
</dbReference>
<dbReference type="RefSeq" id="WP_244772106.1">
    <property type="nucleotide sequence ID" value="NZ_CP094929.1"/>
</dbReference>
<comment type="catalytic activity">
    <reaction evidence="3">
        <text>N-acetyl-D-muramate 6-phosphate + H2O = N-acetyl-D-glucosamine 6-phosphate + (R)-lactate</text>
        <dbReference type="Rhea" id="RHEA:26410"/>
        <dbReference type="ChEBI" id="CHEBI:15377"/>
        <dbReference type="ChEBI" id="CHEBI:16004"/>
        <dbReference type="ChEBI" id="CHEBI:57513"/>
        <dbReference type="ChEBI" id="CHEBI:58722"/>
        <dbReference type="EC" id="4.2.1.126"/>
    </reaction>
</comment>
<protein>
    <recommendedName>
        <fullName evidence="3">N-acetylmuramic acid 6-phosphate etherase</fullName>
        <shortName evidence="3">MurNAc-6-P etherase</shortName>
        <ecNumber evidence="3">4.2.1.126</ecNumber>
    </recommendedName>
    <alternativeName>
        <fullName evidence="3">N-acetylmuramic acid 6-phosphate hydrolase</fullName>
    </alternativeName>
    <alternativeName>
        <fullName evidence="3">N-acetylmuramic acid 6-phosphate lyase</fullName>
    </alternativeName>
</protein>
<keyword evidence="2 3" id="KW-0119">Carbohydrate metabolism</keyword>
<keyword evidence="1 3" id="KW-0456">Lyase</keyword>
<evidence type="ECO:0000259" key="4">
    <source>
        <dbReference type="PROSITE" id="PS51464"/>
    </source>
</evidence>
<dbReference type="HAMAP" id="MF_00068">
    <property type="entry name" value="MurQ"/>
    <property type="match status" value="1"/>
</dbReference>
<reference evidence="6" key="1">
    <citation type="journal article" date="2024" name="J Bioinform Genom">
        <title>Complete genome sequence of the type strain bacterium Sphaerochaeta associata GLS2t (VKM B-2742)t.</title>
        <authorList>
            <person name="Troshina O.Y."/>
            <person name="Tepeeva A.N."/>
            <person name="Arzamasceva V.O."/>
            <person name="Whitman W.B."/>
            <person name="Varghese N."/>
            <person name="Shapiro N."/>
            <person name="Woyke T."/>
            <person name="Kripides N.C."/>
            <person name="Vasilenko O.V."/>
        </authorList>
    </citation>
    <scope>NUCLEOTIDE SEQUENCE [LARGE SCALE GENOMIC DNA]</scope>
    <source>
        <strain evidence="6">GLS2T</strain>
    </source>
</reference>
<dbReference type="PANTHER" id="PTHR10088">
    <property type="entry name" value="GLUCOKINASE REGULATORY PROTEIN"/>
    <property type="match status" value="1"/>
</dbReference>
<sequence>MQNELLTTEQRNPISYRIDAKDTLEILGIINAEDKQVPFAVEKALPQIGNIVEDVVESFISGGRLFYIGAGTSGRLGVLDASECPPTFGVSPEQVQGIIAGGLPALTRSIENAEDDEAAGIEALQRVGFSSRDVLVGITASGGAPFVVEAIRYAKQLGAKVGAISCNQKTPVFELIDSGRRVYIPVGPEIVTGSTRMKAGTAQKLALNMITTTAMIRTGKVYNNLMVNLMPVNAKLVKRAQRLISEVSGCSEKEAEKLFAGSGQETKTAILMALLNIQADSARNLLQKNGGSINKVIDTTHLGLSTQEGSCQNQN</sequence>
<comment type="subunit">
    <text evidence="3">Homodimer.</text>
</comment>
<dbReference type="Pfam" id="PF22645">
    <property type="entry name" value="GKRP_SIS_N"/>
    <property type="match status" value="1"/>
</dbReference>
<dbReference type="InterPro" id="IPR001347">
    <property type="entry name" value="SIS_dom"/>
</dbReference>
<feature type="domain" description="SIS" evidence="4">
    <location>
        <begin position="55"/>
        <end position="220"/>
    </location>
</feature>
<evidence type="ECO:0000313" key="6">
    <source>
        <dbReference type="Proteomes" id="UP000829708"/>
    </source>
</evidence>
<dbReference type="InterPro" id="IPR046348">
    <property type="entry name" value="SIS_dom_sf"/>
</dbReference>
<feature type="active site" evidence="3">
    <location>
        <position position="114"/>
    </location>
</feature>
<dbReference type="NCBIfam" id="NF009222">
    <property type="entry name" value="PRK12570.1"/>
    <property type="match status" value="1"/>
</dbReference>
<dbReference type="EC" id="4.2.1.126" evidence="3"/>
<comment type="function">
    <text evidence="3">Specifically catalyzes the cleavage of the D-lactyl ether substituent of MurNAc 6-phosphate, producing GlcNAc 6-phosphate and D-lactate.</text>
</comment>
<dbReference type="GO" id="GO:0016829">
    <property type="term" value="F:lyase activity"/>
    <property type="evidence" value="ECO:0007669"/>
    <property type="project" value="UniProtKB-KW"/>
</dbReference>
<evidence type="ECO:0000313" key="5">
    <source>
        <dbReference type="EMBL" id="UOM50719.1"/>
    </source>
</evidence>
<name>A0ABY4D8W0_9SPIR</name>
<dbReference type="NCBIfam" id="NF003915">
    <property type="entry name" value="PRK05441.1"/>
    <property type="match status" value="1"/>
</dbReference>
<evidence type="ECO:0000256" key="3">
    <source>
        <dbReference type="HAMAP-Rule" id="MF_00068"/>
    </source>
</evidence>
<dbReference type="InterPro" id="IPR040190">
    <property type="entry name" value="MURQ/GCKR"/>
</dbReference>
<keyword evidence="6" id="KW-1185">Reference proteome</keyword>
<organism evidence="5 6">
    <name type="scientific">Sphaerochaeta associata</name>
    <dbReference type="NCBI Taxonomy" id="1129264"/>
    <lineage>
        <taxon>Bacteria</taxon>
        <taxon>Pseudomonadati</taxon>
        <taxon>Spirochaetota</taxon>
        <taxon>Spirochaetia</taxon>
        <taxon>Spirochaetales</taxon>
        <taxon>Sphaerochaetaceae</taxon>
        <taxon>Sphaerochaeta</taxon>
    </lineage>
</organism>
<dbReference type="Gene3D" id="3.40.50.10490">
    <property type="entry name" value="Glucose-6-phosphate isomerase like protein, domain 1"/>
    <property type="match status" value="1"/>
</dbReference>
<feature type="active site" description="Proton donor" evidence="3">
    <location>
        <position position="83"/>
    </location>
</feature>
<proteinExistence type="inferred from homology"/>
<comment type="miscellaneous">
    <text evidence="3">A lyase-type mechanism (elimination/hydration) is suggested for the cleavage of the lactyl ether bond of MurNAc 6-phosphate, with the formation of an alpha,beta-unsaturated aldehyde intermediate with (E)-stereochemistry, followed by the syn addition of water to give product.</text>
</comment>
<dbReference type="SUPFAM" id="SSF53697">
    <property type="entry name" value="SIS domain"/>
    <property type="match status" value="1"/>
</dbReference>
<dbReference type="PROSITE" id="PS01272">
    <property type="entry name" value="GCKR"/>
    <property type="match status" value="1"/>
</dbReference>
<accession>A0ABY4D8W0</accession>
<dbReference type="PANTHER" id="PTHR10088:SF4">
    <property type="entry name" value="GLUCOKINASE REGULATORY PROTEIN"/>
    <property type="match status" value="1"/>
</dbReference>
<gene>
    <name evidence="3 5" type="primary">murQ</name>
    <name evidence="5" type="ORF">MUG09_14235</name>
</gene>
<dbReference type="NCBIfam" id="TIGR00274">
    <property type="entry name" value="N-acetylmuramic acid 6-phosphate etherase"/>
    <property type="match status" value="1"/>
</dbReference>
<dbReference type="InterPro" id="IPR005488">
    <property type="entry name" value="Etherase_MurQ"/>
</dbReference>